<dbReference type="OrthoDB" id="3980807at2759"/>
<organism evidence="2 3">
    <name type="scientific">Lodderomyces elongisporus (strain ATCC 11503 / CBS 2605 / JCM 1781 / NBRC 1676 / NRRL YB-4239)</name>
    <name type="common">Yeast</name>
    <name type="synonym">Saccharomyces elongisporus</name>
    <dbReference type="NCBI Taxonomy" id="379508"/>
    <lineage>
        <taxon>Eukaryota</taxon>
        <taxon>Fungi</taxon>
        <taxon>Dikarya</taxon>
        <taxon>Ascomycota</taxon>
        <taxon>Saccharomycotina</taxon>
        <taxon>Pichiomycetes</taxon>
        <taxon>Debaryomycetaceae</taxon>
        <taxon>Candida/Lodderomyces clade</taxon>
        <taxon>Lodderomyces</taxon>
    </lineage>
</organism>
<evidence type="ECO:0000256" key="1">
    <source>
        <dbReference type="SAM" id="MobiDB-lite"/>
    </source>
</evidence>
<dbReference type="AlphaFoldDB" id="A5E476"/>
<dbReference type="VEuPathDB" id="FungiDB:LELG_04415"/>
<dbReference type="Pfam" id="PF17306">
    <property type="entry name" value="DUF5355"/>
    <property type="match status" value="1"/>
</dbReference>
<protein>
    <submittedName>
        <fullName evidence="2">Uncharacterized protein</fullName>
    </submittedName>
</protein>
<reference evidence="2 3" key="1">
    <citation type="journal article" date="2009" name="Nature">
        <title>Evolution of pathogenicity and sexual reproduction in eight Candida genomes.</title>
        <authorList>
            <person name="Butler G."/>
            <person name="Rasmussen M.D."/>
            <person name="Lin M.F."/>
            <person name="Santos M.A."/>
            <person name="Sakthikumar S."/>
            <person name="Munro C.A."/>
            <person name="Rheinbay E."/>
            <person name="Grabherr M."/>
            <person name="Forche A."/>
            <person name="Reedy J.L."/>
            <person name="Agrafioti I."/>
            <person name="Arnaud M.B."/>
            <person name="Bates S."/>
            <person name="Brown A.J."/>
            <person name="Brunke S."/>
            <person name="Costanzo M.C."/>
            <person name="Fitzpatrick D.A."/>
            <person name="de Groot P.W."/>
            <person name="Harris D."/>
            <person name="Hoyer L.L."/>
            <person name="Hube B."/>
            <person name="Klis F.M."/>
            <person name="Kodira C."/>
            <person name="Lennard N."/>
            <person name="Logue M.E."/>
            <person name="Martin R."/>
            <person name="Neiman A.M."/>
            <person name="Nikolaou E."/>
            <person name="Quail M.A."/>
            <person name="Quinn J."/>
            <person name="Santos M.C."/>
            <person name="Schmitzberger F.F."/>
            <person name="Sherlock G."/>
            <person name="Shah P."/>
            <person name="Silverstein K.A."/>
            <person name="Skrzypek M.S."/>
            <person name="Soll D."/>
            <person name="Staggs R."/>
            <person name="Stansfield I."/>
            <person name="Stumpf M.P."/>
            <person name="Sudbery P.E."/>
            <person name="Srikantha T."/>
            <person name="Zeng Q."/>
            <person name="Berman J."/>
            <person name="Berriman M."/>
            <person name="Heitman J."/>
            <person name="Gow N.A."/>
            <person name="Lorenz M.C."/>
            <person name="Birren B.W."/>
            <person name="Kellis M."/>
            <person name="Cuomo C.A."/>
        </authorList>
    </citation>
    <scope>NUCLEOTIDE SEQUENCE [LARGE SCALE GENOMIC DNA]</scope>
    <source>
        <strain evidence="3">ATCC 11503 / BCRC 21390 / CBS 2605 / JCM 1781 / NBRC 1676 / NRRL YB-4239</strain>
    </source>
</reference>
<evidence type="ECO:0000313" key="2">
    <source>
        <dbReference type="EMBL" id="EDK46234.1"/>
    </source>
</evidence>
<dbReference type="InterPro" id="IPR035278">
    <property type="entry name" value="DUF5355"/>
</dbReference>
<dbReference type="KEGG" id="lel:PVL30_004134"/>
<dbReference type="Proteomes" id="UP000001996">
    <property type="component" value="Unassembled WGS sequence"/>
</dbReference>
<dbReference type="EMBL" id="CH981529">
    <property type="protein sequence ID" value="EDK46234.1"/>
    <property type="molecule type" value="Genomic_DNA"/>
</dbReference>
<accession>A5E476</accession>
<dbReference type="InParanoid" id="A5E476"/>
<evidence type="ECO:0000313" key="3">
    <source>
        <dbReference type="Proteomes" id="UP000001996"/>
    </source>
</evidence>
<feature type="region of interest" description="Disordered" evidence="1">
    <location>
        <begin position="260"/>
        <end position="290"/>
    </location>
</feature>
<name>A5E476_LODEL</name>
<gene>
    <name evidence="2" type="ORF">LELG_04415</name>
</gene>
<dbReference type="Gene3D" id="1.25.40.280">
    <property type="entry name" value="alix/aip1 like domains"/>
    <property type="match status" value="1"/>
</dbReference>
<sequence length="485" mass="55015">MIVLPNTPPRPISFVGPTLEIDDASLHTLRASIQSLNSQNSDSIRYVLDLEQYLDSLYSKLKENLDLHTVICTNIPWSNLIRVKPKLLKSVAKISTTNRADLLKWTLLNEVVVTAVSVGLLYVRIASDLLNNTINIDVLSTTQKIEEVNENWKRIVNLYKKSISFFLFAEKLQAKVFNYDTNVFVNKAIAPFLIKVSEMCIQVSILAKSLWLNRSAFERNENFGTENNTTLSKVAISCVNELESCLNLLNAFSNDKATPRRAISDNNDNTYSNNNNNNNNNNNKNDNENNEVNVPVVVNLNYDGWYEYLTLFKRYVNAYAALFLAIQSYKEGKIGNALGLIHFGLLSLQSKKDVTSNSLESNIKSRKPFQKLREKTAKRKNEKLLLTLDSISTLKIKDSSFNDKSGIVLNDLAFLFDQLIKYNNKFTLENNKLNYEEVVHWTAVGTDTKWPIGCKIPISNINPYEPGETTNTIKESDYAGRGSYF</sequence>
<dbReference type="eggNOG" id="ENOG502SW24">
    <property type="taxonomic scope" value="Eukaryota"/>
</dbReference>
<dbReference type="HOGENOM" id="CLU_631880_0_0_1"/>
<dbReference type="OMA" id="SWINRNS"/>
<dbReference type="InterPro" id="IPR038499">
    <property type="entry name" value="BRO1_sf"/>
</dbReference>
<keyword evidence="3" id="KW-1185">Reference proteome</keyword>
<feature type="compositionally biased region" description="Low complexity" evidence="1">
    <location>
        <begin position="266"/>
        <end position="290"/>
    </location>
</feature>
<dbReference type="GeneID" id="5231297"/>
<proteinExistence type="predicted"/>